<dbReference type="EMBL" id="JADQAZ010000003">
    <property type="protein sequence ID" value="MBT0958921.1"/>
    <property type="molecule type" value="Genomic_DNA"/>
</dbReference>
<protein>
    <submittedName>
        <fullName evidence="2">Alpha/beta hydrolase</fullName>
    </submittedName>
</protein>
<dbReference type="RefSeq" id="WP_327795135.1">
    <property type="nucleotide sequence ID" value="NZ_JADQAZ010000003.1"/>
</dbReference>
<dbReference type="Gene3D" id="3.40.50.1820">
    <property type="entry name" value="alpha/beta hydrolase"/>
    <property type="match status" value="1"/>
</dbReference>
<evidence type="ECO:0000313" key="3">
    <source>
        <dbReference type="Proteomes" id="UP001315686"/>
    </source>
</evidence>
<evidence type="ECO:0000256" key="1">
    <source>
        <dbReference type="SAM" id="MobiDB-lite"/>
    </source>
</evidence>
<gene>
    <name evidence="2" type="ORF">IV417_16155</name>
</gene>
<dbReference type="GO" id="GO:0016787">
    <property type="term" value="F:hydrolase activity"/>
    <property type="evidence" value="ECO:0007669"/>
    <property type="project" value="UniProtKB-KW"/>
</dbReference>
<keyword evidence="2" id="KW-0378">Hydrolase</keyword>
<accession>A0AAP2CST7</accession>
<proteinExistence type="predicted"/>
<comment type="caution">
    <text evidence="2">The sequence shown here is derived from an EMBL/GenBank/DDBJ whole genome shotgun (WGS) entry which is preliminary data.</text>
</comment>
<dbReference type="AlphaFoldDB" id="A0AAP2CST7"/>
<evidence type="ECO:0000313" key="2">
    <source>
        <dbReference type="EMBL" id="MBT0958921.1"/>
    </source>
</evidence>
<name>A0AAP2CST7_9RHOB</name>
<feature type="region of interest" description="Disordered" evidence="1">
    <location>
        <begin position="269"/>
        <end position="290"/>
    </location>
</feature>
<reference evidence="2 3" key="1">
    <citation type="journal article" date="2021" name="Arch. Microbiol.">
        <title>Harenicola maris gen. nov., sp. nov. isolated from the Sea of Japan shallow sediments.</title>
        <authorList>
            <person name="Romanenko L.A."/>
            <person name="Kurilenko V.V."/>
            <person name="Chernysheva N.Y."/>
            <person name="Tekutyeva L.A."/>
            <person name="Velansky P.V."/>
            <person name="Svetashev V.I."/>
            <person name="Isaeva M.P."/>
        </authorList>
    </citation>
    <scope>NUCLEOTIDE SEQUENCE [LARGE SCALE GENOMIC DNA]</scope>
    <source>
        <strain evidence="2 3">KMM 3653</strain>
    </source>
</reference>
<keyword evidence="3" id="KW-1185">Reference proteome</keyword>
<organism evidence="2 3">
    <name type="scientific">Harenicola maris</name>
    <dbReference type="NCBI Taxonomy" id="2841044"/>
    <lineage>
        <taxon>Bacteria</taxon>
        <taxon>Pseudomonadati</taxon>
        <taxon>Pseudomonadota</taxon>
        <taxon>Alphaproteobacteria</taxon>
        <taxon>Rhodobacterales</taxon>
        <taxon>Paracoccaceae</taxon>
        <taxon>Harenicola</taxon>
    </lineage>
</organism>
<dbReference type="SUPFAM" id="SSF53474">
    <property type="entry name" value="alpha/beta-Hydrolases"/>
    <property type="match status" value="1"/>
</dbReference>
<dbReference type="Proteomes" id="UP001315686">
    <property type="component" value="Unassembled WGS sequence"/>
</dbReference>
<dbReference type="InterPro" id="IPR029058">
    <property type="entry name" value="AB_hydrolase_fold"/>
</dbReference>
<feature type="compositionally biased region" description="Polar residues" evidence="1">
    <location>
        <begin position="271"/>
        <end position="290"/>
    </location>
</feature>
<sequence length="290" mass="31977">MKPQFKSHPKEASPITACRFDPRFCYSFRRPAEITPDTPILVAIHGNMRSLERTRDAFADFAGWNDCVVIAPLFPVGILGDNNKDGFKFLIEGDIRYDLVLLQIVEEVTTRLGLSAERFGLFGFAGGAQFTNCFMLLHAQRLWAACIAAPGSVTLLDFERLWWLGVADLEAQFGTSVDLAALRDLPIQLLVGTADVDPGTDQTSLSWMPGGRDAGETAYARLLSLSQSLEAQGISPELCLVPRKGHELLDLVDSAKHFFRRHLDHARHSHAAQSDPLSQTKESANVTSIL</sequence>